<gene>
    <name evidence="4" type="ORF">APHNP_1587</name>
</gene>
<evidence type="ECO:0000259" key="3">
    <source>
        <dbReference type="PROSITE" id="PS51002"/>
    </source>
</evidence>
<protein>
    <submittedName>
        <fullName evidence="4">Cytochrome b domain protein</fullName>
    </submittedName>
</protein>
<dbReference type="GO" id="GO:0008121">
    <property type="term" value="F:quinol-cytochrome-c reductase activity"/>
    <property type="evidence" value="ECO:0007669"/>
    <property type="project" value="TreeGrafter"/>
</dbReference>
<evidence type="ECO:0000313" key="5">
    <source>
        <dbReference type="Proteomes" id="UP000033385"/>
    </source>
</evidence>
<accession>A0A0F3NHB3</accession>
<dbReference type="SUPFAM" id="SSF81342">
    <property type="entry name" value="Transmembrane di-heme cytochromes"/>
    <property type="match status" value="1"/>
</dbReference>
<comment type="subunit">
    <text evidence="1">The main subunits of complex b-c1 are: cytochrome b, cytochrome c1 and the Rieske protein.</text>
</comment>
<organism evidence="4 5">
    <name type="scientific">Anaplasma phagocytophilum str. ApNP</name>
    <dbReference type="NCBI Taxonomy" id="1359153"/>
    <lineage>
        <taxon>Bacteria</taxon>
        <taxon>Pseudomonadati</taxon>
        <taxon>Pseudomonadota</taxon>
        <taxon>Alphaproteobacteria</taxon>
        <taxon>Rickettsiales</taxon>
        <taxon>Anaplasmataceae</taxon>
        <taxon>Anaplasma</taxon>
        <taxon>phagocytophilum group</taxon>
    </lineage>
</organism>
<keyword evidence="2" id="KW-0472">Membrane</keyword>
<dbReference type="InterPro" id="IPR005797">
    <property type="entry name" value="Cyt_b/b6_N"/>
</dbReference>
<dbReference type="GO" id="GO:0022904">
    <property type="term" value="P:respiratory electron transport chain"/>
    <property type="evidence" value="ECO:0007669"/>
    <property type="project" value="InterPro"/>
</dbReference>
<dbReference type="PROSITE" id="PS51002">
    <property type="entry name" value="CYTB_NTER"/>
    <property type="match status" value="1"/>
</dbReference>
<dbReference type="EMBL" id="LANW01000001">
    <property type="protein sequence ID" value="KJV66279.1"/>
    <property type="molecule type" value="Genomic_DNA"/>
</dbReference>
<name>A0A0F3NHB3_ANAPH</name>
<dbReference type="PANTHER" id="PTHR19271:SF16">
    <property type="entry name" value="CYTOCHROME B"/>
    <property type="match status" value="1"/>
</dbReference>
<dbReference type="GO" id="GO:0016020">
    <property type="term" value="C:membrane"/>
    <property type="evidence" value="ECO:0007669"/>
    <property type="project" value="InterPro"/>
</dbReference>
<sequence>MQKNENNAAECGKGVLAWIEYRLPVCAFFRELANYQVPKNLNYAWNFGSLAGIALIIQVITGIFLAMHYTPHVDHAFNSVERIMRDVHYGWLVRYTHAVGASFFLLLFIYTFSEGSIMGHIRNPGSWYGLRG</sequence>
<dbReference type="GO" id="GO:0016491">
    <property type="term" value="F:oxidoreductase activity"/>
    <property type="evidence" value="ECO:0007669"/>
    <property type="project" value="InterPro"/>
</dbReference>
<dbReference type="PATRIC" id="fig|1359153.3.peg.1621"/>
<proteinExistence type="predicted"/>
<feature type="transmembrane region" description="Helical" evidence="2">
    <location>
        <begin position="89"/>
        <end position="112"/>
    </location>
</feature>
<dbReference type="InterPro" id="IPR016174">
    <property type="entry name" value="Di-haem_cyt_TM"/>
</dbReference>
<feature type="domain" description="Cytochrome b/b6 N-terminal region profile" evidence="3">
    <location>
        <begin position="15"/>
        <end position="132"/>
    </location>
</feature>
<keyword evidence="2" id="KW-1133">Transmembrane helix</keyword>
<dbReference type="PANTHER" id="PTHR19271">
    <property type="entry name" value="CYTOCHROME B"/>
    <property type="match status" value="1"/>
</dbReference>
<feature type="transmembrane region" description="Helical" evidence="2">
    <location>
        <begin position="43"/>
        <end position="69"/>
    </location>
</feature>
<dbReference type="AlphaFoldDB" id="A0A0F3NHB3"/>
<evidence type="ECO:0000313" key="4">
    <source>
        <dbReference type="EMBL" id="KJV66279.1"/>
    </source>
</evidence>
<comment type="caution">
    <text evidence="4">The sequence shown here is derived from an EMBL/GenBank/DDBJ whole genome shotgun (WGS) entry which is preliminary data.</text>
</comment>
<dbReference type="InterPro" id="IPR027387">
    <property type="entry name" value="Cytb/b6-like_sf"/>
</dbReference>
<keyword evidence="2" id="KW-0812">Transmembrane</keyword>
<dbReference type="Pfam" id="PF00033">
    <property type="entry name" value="Cytochrome_B"/>
    <property type="match status" value="1"/>
</dbReference>
<evidence type="ECO:0000256" key="2">
    <source>
        <dbReference type="SAM" id="Phobius"/>
    </source>
</evidence>
<reference evidence="4 5" key="1">
    <citation type="submission" date="2015-01" db="EMBL/GenBank/DDBJ databases">
        <title>Genome Sequencing of Rickettsiales.</title>
        <authorList>
            <person name="Daugherty S.C."/>
            <person name="Su Q."/>
            <person name="Abolude K."/>
            <person name="Beier-Sexton M."/>
            <person name="Carlyon J.A."/>
            <person name="Carter R."/>
            <person name="Day N.P."/>
            <person name="Dumler S.J."/>
            <person name="Dyachenko V."/>
            <person name="Godinez A."/>
            <person name="Kurtti T.J."/>
            <person name="Lichay M."/>
            <person name="Mullins K.E."/>
            <person name="Ott S."/>
            <person name="Pappas-Brown V."/>
            <person name="Paris D.H."/>
            <person name="Patel P."/>
            <person name="Richards A.L."/>
            <person name="Sadzewicz L."/>
            <person name="Sears K."/>
            <person name="Seidman D."/>
            <person name="Sengamalay N."/>
            <person name="Stenos J."/>
            <person name="Tallon L.J."/>
            <person name="Vincent G."/>
            <person name="Fraser C.M."/>
            <person name="Munderloh U."/>
            <person name="Dunning-Hotopp J.C."/>
        </authorList>
    </citation>
    <scope>NUCLEOTIDE SEQUENCE [LARGE SCALE GENOMIC DNA]</scope>
    <source>
        <strain evidence="4 5">ApNP</strain>
    </source>
</reference>
<dbReference type="Gene3D" id="1.20.810.10">
    <property type="entry name" value="Cytochrome Bc1 Complex, Chain C"/>
    <property type="match status" value="1"/>
</dbReference>
<evidence type="ECO:0000256" key="1">
    <source>
        <dbReference type="ARBA" id="ARBA00011649"/>
    </source>
</evidence>
<dbReference type="Proteomes" id="UP000033385">
    <property type="component" value="Unassembled WGS sequence"/>
</dbReference>